<name>A0ABP9Q899_9PSEU</name>
<feature type="transmembrane region" description="Helical" evidence="6">
    <location>
        <begin position="350"/>
        <end position="373"/>
    </location>
</feature>
<feature type="domain" description="Major facilitator superfamily (MFS) profile" evidence="7">
    <location>
        <begin position="17"/>
        <end position="443"/>
    </location>
</feature>
<evidence type="ECO:0000259" key="7">
    <source>
        <dbReference type="PROSITE" id="PS50850"/>
    </source>
</evidence>
<comment type="subcellular location">
    <subcellularLocation>
        <location evidence="1">Cell membrane</location>
        <topology evidence="1">Multi-pass membrane protein</topology>
    </subcellularLocation>
</comment>
<dbReference type="Proteomes" id="UP001428817">
    <property type="component" value="Unassembled WGS sequence"/>
</dbReference>
<protein>
    <submittedName>
        <fullName evidence="8">MFS transporter</fullName>
    </submittedName>
</protein>
<keyword evidence="4 6" id="KW-1133">Transmembrane helix</keyword>
<dbReference type="Pfam" id="PF07690">
    <property type="entry name" value="MFS_1"/>
    <property type="match status" value="1"/>
</dbReference>
<feature type="transmembrane region" description="Helical" evidence="6">
    <location>
        <begin position="385"/>
        <end position="413"/>
    </location>
</feature>
<dbReference type="InterPro" id="IPR036259">
    <property type="entry name" value="MFS_trans_sf"/>
</dbReference>
<sequence length="443" mass="44042">MTELKTDRSKKTRLPTPVYVLSGGIFVLGSTEFVVAGLLPELAADLRVSLPEAGLLISAFAVAMVIGAPVLAVLTLRLPRKATLIGSLGLFVAGQVLGAVAPDYPAMMIGRIVTAAATGAFWAVASVVAVGLAEATGPGRRARAMALLMGGLTAANVLGVPLGTVLGQHLGWRATFWVIGGAAVVAALAVWRVLPRERVGSGALSGGLPRGKAVGRVPSGVPGCAENVNSVTGERRLGDLGTPTRGRGGGLRAEVGAFRGGRLWVALATTAVFEAGVMGAFTYLAPVVTDVAGFGAGAVPMALTLYGVGSLAGIQLGGRFADAYPWRTLFAGLAAVAGILLAIAEAAGVGAVTLVAAFGMGVAVFVAATPLAARALALAGPAPTLASAVNVSAFNVGNTLGPWLGGLVIAAGWGFRAPAALGAGLLAVAIALGLVSRALDGRR</sequence>
<dbReference type="EMBL" id="BAABJP010000015">
    <property type="protein sequence ID" value="GAA5157167.1"/>
    <property type="molecule type" value="Genomic_DNA"/>
</dbReference>
<keyword evidence="9" id="KW-1185">Reference proteome</keyword>
<accession>A0ABP9Q899</accession>
<feature type="transmembrane region" description="Helical" evidence="6">
    <location>
        <begin position="18"/>
        <end position="39"/>
    </location>
</feature>
<keyword evidence="5 6" id="KW-0472">Membrane</keyword>
<evidence type="ECO:0000256" key="3">
    <source>
        <dbReference type="ARBA" id="ARBA00022692"/>
    </source>
</evidence>
<evidence type="ECO:0000256" key="2">
    <source>
        <dbReference type="ARBA" id="ARBA00022475"/>
    </source>
</evidence>
<dbReference type="PANTHER" id="PTHR43124">
    <property type="entry name" value="PURINE EFFLUX PUMP PBUE"/>
    <property type="match status" value="1"/>
</dbReference>
<dbReference type="PANTHER" id="PTHR43124:SF3">
    <property type="entry name" value="CHLORAMPHENICOL EFFLUX PUMP RV0191"/>
    <property type="match status" value="1"/>
</dbReference>
<dbReference type="InterPro" id="IPR020846">
    <property type="entry name" value="MFS_dom"/>
</dbReference>
<keyword evidence="3 6" id="KW-0812">Transmembrane</keyword>
<reference evidence="9" key="1">
    <citation type="journal article" date="2019" name="Int. J. Syst. Evol. Microbiol.">
        <title>The Global Catalogue of Microorganisms (GCM) 10K type strain sequencing project: providing services to taxonomists for standard genome sequencing and annotation.</title>
        <authorList>
            <consortium name="The Broad Institute Genomics Platform"/>
            <consortium name="The Broad Institute Genome Sequencing Center for Infectious Disease"/>
            <person name="Wu L."/>
            <person name="Ma J."/>
        </authorList>
    </citation>
    <scope>NUCLEOTIDE SEQUENCE [LARGE SCALE GENOMIC DNA]</scope>
    <source>
        <strain evidence="9">JCM 18303</strain>
    </source>
</reference>
<feature type="transmembrane region" description="Helical" evidence="6">
    <location>
        <begin position="326"/>
        <end position="344"/>
    </location>
</feature>
<evidence type="ECO:0000313" key="9">
    <source>
        <dbReference type="Proteomes" id="UP001428817"/>
    </source>
</evidence>
<gene>
    <name evidence="8" type="ORF">GCM10023321_34990</name>
</gene>
<feature type="transmembrane region" description="Helical" evidence="6">
    <location>
        <begin position="263"/>
        <end position="285"/>
    </location>
</feature>
<dbReference type="CDD" id="cd17324">
    <property type="entry name" value="MFS_NepI_like"/>
    <property type="match status" value="1"/>
</dbReference>
<evidence type="ECO:0000256" key="5">
    <source>
        <dbReference type="ARBA" id="ARBA00023136"/>
    </source>
</evidence>
<dbReference type="InterPro" id="IPR011701">
    <property type="entry name" value="MFS"/>
</dbReference>
<feature type="transmembrane region" description="Helical" evidence="6">
    <location>
        <begin position="108"/>
        <end position="132"/>
    </location>
</feature>
<evidence type="ECO:0000256" key="4">
    <source>
        <dbReference type="ARBA" id="ARBA00022989"/>
    </source>
</evidence>
<feature type="transmembrane region" description="Helical" evidence="6">
    <location>
        <begin position="174"/>
        <end position="194"/>
    </location>
</feature>
<dbReference type="PROSITE" id="PS50850">
    <property type="entry name" value="MFS"/>
    <property type="match status" value="1"/>
</dbReference>
<dbReference type="Gene3D" id="1.20.1250.20">
    <property type="entry name" value="MFS general substrate transporter like domains"/>
    <property type="match status" value="1"/>
</dbReference>
<evidence type="ECO:0000256" key="1">
    <source>
        <dbReference type="ARBA" id="ARBA00004651"/>
    </source>
</evidence>
<organism evidence="8 9">
    <name type="scientific">Pseudonocardia eucalypti</name>
    <dbReference type="NCBI Taxonomy" id="648755"/>
    <lineage>
        <taxon>Bacteria</taxon>
        <taxon>Bacillati</taxon>
        <taxon>Actinomycetota</taxon>
        <taxon>Actinomycetes</taxon>
        <taxon>Pseudonocardiales</taxon>
        <taxon>Pseudonocardiaceae</taxon>
        <taxon>Pseudonocardia</taxon>
    </lineage>
</organism>
<feature type="transmembrane region" description="Helical" evidence="6">
    <location>
        <begin position="144"/>
        <end position="162"/>
    </location>
</feature>
<feature type="transmembrane region" description="Helical" evidence="6">
    <location>
        <begin position="83"/>
        <end position="102"/>
    </location>
</feature>
<feature type="transmembrane region" description="Helical" evidence="6">
    <location>
        <begin position="419"/>
        <end position="439"/>
    </location>
</feature>
<keyword evidence="2" id="KW-1003">Cell membrane</keyword>
<dbReference type="SUPFAM" id="SSF103473">
    <property type="entry name" value="MFS general substrate transporter"/>
    <property type="match status" value="1"/>
</dbReference>
<comment type="caution">
    <text evidence="8">The sequence shown here is derived from an EMBL/GenBank/DDBJ whole genome shotgun (WGS) entry which is preliminary data.</text>
</comment>
<evidence type="ECO:0000256" key="6">
    <source>
        <dbReference type="SAM" id="Phobius"/>
    </source>
</evidence>
<dbReference type="InterPro" id="IPR050189">
    <property type="entry name" value="MFS_Efflux_Transporters"/>
</dbReference>
<evidence type="ECO:0000313" key="8">
    <source>
        <dbReference type="EMBL" id="GAA5157167.1"/>
    </source>
</evidence>
<proteinExistence type="predicted"/>
<feature type="transmembrane region" description="Helical" evidence="6">
    <location>
        <begin position="291"/>
        <end position="314"/>
    </location>
</feature>
<feature type="transmembrane region" description="Helical" evidence="6">
    <location>
        <begin position="54"/>
        <end position="76"/>
    </location>
</feature>